<comment type="caution">
    <text evidence="1">The sequence shown here is derived from an EMBL/GenBank/DDBJ whole genome shotgun (WGS) entry which is preliminary data.</text>
</comment>
<dbReference type="EMBL" id="CYGY02000023">
    <property type="protein sequence ID" value="SIT39797.1"/>
    <property type="molecule type" value="Genomic_DNA"/>
</dbReference>
<proteinExistence type="predicted"/>
<reference evidence="1" key="1">
    <citation type="submission" date="2016-12" db="EMBL/GenBank/DDBJ databases">
        <authorList>
            <person name="Moulin L."/>
        </authorList>
    </citation>
    <scope>NUCLEOTIDE SEQUENCE [LARGE SCALE GENOMIC DNA]</scope>
    <source>
        <strain evidence="1">STM 7183</strain>
    </source>
</reference>
<accession>A0A1N7RXE9</accession>
<name>A0A1N7RXE9_9BURK</name>
<keyword evidence="2" id="KW-1185">Reference proteome</keyword>
<gene>
    <name evidence="1" type="ORF">BN2476_230222</name>
</gene>
<dbReference type="AlphaFoldDB" id="A0A1N7RXE9"/>
<protein>
    <submittedName>
        <fullName evidence="1">Uncharacterized protein</fullName>
    </submittedName>
</protein>
<organism evidence="1 2">
    <name type="scientific">Paraburkholderia piptadeniae</name>
    <dbReference type="NCBI Taxonomy" id="1701573"/>
    <lineage>
        <taxon>Bacteria</taxon>
        <taxon>Pseudomonadati</taxon>
        <taxon>Pseudomonadota</taxon>
        <taxon>Betaproteobacteria</taxon>
        <taxon>Burkholderiales</taxon>
        <taxon>Burkholderiaceae</taxon>
        <taxon>Paraburkholderia</taxon>
    </lineage>
</organism>
<evidence type="ECO:0000313" key="2">
    <source>
        <dbReference type="Proteomes" id="UP000195569"/>
    </source>
</evidence>
<sequence length="300" mass="34379">MALTAHGAILLTRDAHRAPLHPQRIEHHQAAHQRLADARNHAQRFRRLHRADDAHGRRKHAHRRARDFLERLILRKHARVARRFVVAEIECADLAVETQRRARYERHAVRDARAVYRVARREVVRAVEHDSRLRDGAIEPRVVDAFGHGVYVDIRIQLRDRVASRFDFQPPHRLRDVQDLPLQIGEIHGIGIDERQLADARRRQIHRRWRAEAACADHDCMRVEKALLSLDAEFVDEDVTGVAQKLIVVHGGARRGSYVSRSLETGGGAVLVILIARRKVSSRHGPRRHRGCTVALTCSA</sequence>
<evidence type="ECO:0000313" key="1">
    <source>
        <dbReference type="EMBL" id="SIT39797.1"/>
    </source>
</evidence>
<dbReference type="Proteomes" id="UP000195569">
    <property type="component" value="Unassembled WGS sequence"/>
</dbReference>